<gene>
    <name evidence="2" type="ORF">C479_02871</name>
</gene>
<dbReference type="STRING" id="1227490.C479_02871"/>
<keyword evidence="3" id="KW-1185">Reference proteome</keyword>
<accession>M0BTM5</accession>
<feature type="compositionally biased region" description="Acidic residues" evidence="1">
    <location>
        <begin position="71"/>
        <end position="128"/>
    </location>
</feature>
<dbReference type="OrthoDB" id="205007at2157"/>
<organism evidence="2 3">
    <name type="scientific">Halovivax asiaticus JCM 14624</name>
    <dbReference type="NCBI Taxonomy" id="1227490"/>
    <lineage>
        <taxon>Archaea</taxon>
        <taxon>Methanobacteriati</taxon>
        <taxon>Methanobacteriota</taxon>
        <taxon>Stenosarchaea group</taxon>
        <taxon>Halobacteria</taxon>
        <taxon>Halobacteriales</taxon>
        <taxon>Natrialbaceae</taxon>
        <taxon>Halovivax</taxon>
    </lineage>
</organism>
<evidence type="ECO:0000313" key="3">
    <source>
        <dbReference type="Proteomes" id="UP000011560"/>
    </source>
</evidence>
<comment type="caution">
    <text evidence="2">The sequence shown here is derived from an EMBL/GenBank/DDBJ whole genome shotgun (WGS) entry which is preliminary data.</text>
</comment>
<dbReference type="RefSeq" id="WP_007697536.1">
    <property type="nucleotide sequence ID" value="NZ_AOIQ01000006.1"/>
</dbReference>
<feature type="region of interest" description="Disordered" evidence="1">
    <location>
        <begin position="56"/>
        <end position="169"/>
    </location>
</feature>
<dbReference type="AlphaFoldDB" id="M0BTM5"/>
<proteinExistence type="predicted"/>
<dbReference type="Proteomes" id="UP000011560">
    <property type="component" value="Unassembled WGS sequence"/>
</dbReference>
<feature type="compositionally biased region" description="Basic and acidic residues" evidence="1">
    <location>
        <begin position="136"/>
        <end position="154"/>
    </location>
</feature>
<evidence type="ECO:0000256" key="1">
    <source>
        <dbReference type="SAM" id="MobiDB-lite"/>
    </source>
</evidence>
<sequence>MHTIEVTDSQYAYIEQLRSELQEQVVGRYGTCRDCDAVQFLIDNIDDDLDLSDTFDTDALPGGDELHYDEDLADETDTDDVESASDDADSDDAATDETDDDSDDEGDSNDSESDDSGGTDAADDDDMLNEMMNLLDTHDDKWGESSSGDHRYEVDLPDGGTKSAQTKDDVRAILFKQYR</sequence>
<name>M0BTM5_9EURY</name>
<evidence type="ECO:0000313" key="2">
    <source>
        <dbReference type="EMBL" id="ELZ13753.1"/>
    </source>
</evidence>
<protein>
    <submittedName>
        <fullName evidence="2">Uncharacterized protein</fullName>
    </submittedName>
</protein>
<dbReference type="EMBL" id="AOIQ01000006">
    <property type="protein sequence ID" value="ELZ13753.1"/>
    <property type="molecule type" value="Genomic_DNA"/>
</dbReference>
<reference evidence="2 3" key="1">
    <citation type="journal article" date="2014" name="PLoS Genet.">
        <title>Phylogenetically driven sequencing of extremely halophilic archaea reveals strategies for static and dynamic osmo-response.</title>
        <authorList>
            <person name="Becker E.A."/>
            <person name="Seitzer P.M."/>
            <person name="Tritt A."/>
            <person name="Larsen D."/>
            <person name="Krusor M."/>
            <person name="Yao A.I."/>
            <person name="Wu D."/>
            <person name="Madern D."/>
            <person name="Eisen J.A."/>
            <person name="Darling A.E."/>
            <person name="Facciotti M.T."/>
        </authorList>
    </citation>
    <scope>NUCLEOTIDE SEQUENCE [LARGE SCALE GENOMIC DNA]</scope>
    <source>
        <strain evidence="2 3">JCM 14624</strain>
    </source>
</reference>